<evidence type="ECO:0000313" key="1">
    <source>
        <dbReference type="EMBL" id="JAH12249.1"/>
    </source>
</evidence>
<sequence length="19" mass="2219">MQTTHRKATTGFKPRTFLP</sequence>
<reference evidence="1" key="1">
    <citation type="submission" date="2014-11" db="EMBL/GenBank/DDBJ databases">
        <authorList>
            <person name="Amaro Gonzalez C."/>
        </authorList>
    </citation>
    <scope>NUCLEOTIDE SEQUENCE</scope>
</reference>
<accession>A0A0E9Q694</accession>
<organism evidence="1">
    <name type="scientific">Anguilla anguilla</name>
    <name type="common">European freshwater eel</name>
    <name type="synonym">Muraena anguilla</name>
    <dbReference type="NCBI Taxonomy" id="7936"/>
    <lineage>
        <taxon>Eukaryota</taxon>
        <taxon>Metazoa</taxon>
        <taxon>Chordata</taxon>
        <taxon>Craniata</taxon>
        <taxon>Vertebrata</taxon>
        <taxon>Euteleostomi</taxon>
        <taxon>Actinopterygii</taxon>
        <taxon>Neopterygii</taxon>
        <taxon>Teleostei</taxon>
        <taxon>Anguilliformes</taxon>
        <taxon>Anguillidae</taxon>
        <taxon>Anguilla</taxon>
    </lineage>
</organism>
<name>A0A0E9Q694_ANGAN</name>
<proteinExistence type="predicted"/>
<reference evidence="1" key="2">
    <citation type="journal article" date="2015" name="Fish Shellfish Immunol.">
        <title>Early steps in the European eel (Anguilla anguilla)-Vibrio vulnificus interaction in the gills: Role of the RtxA13 toxin.</title>
        <authorList>
            <person name="Callol A."/>
            <person name="Pajuelo D."/>
            <person name="Ebbesson L."/>
            <person name="Teles M."/>
            <person name="MacKenzie S."/>
            <person name="Amaro C."/>
        </authorList>
    </citation>
    <scope>NUCLEOTIDE SEQUENCE</scope>
</reference>
<dbReference type="EMBL" id="GBXM01096328">
    <property type="protein sequence ID" value="JAH12249.1"/>
    <property type="molecule type" value="Transcribed_RNA"/>
</dbReference>
<dbReference type="AlphaFoldDB" id="A0A0E9Q694"/>
<protein>
    <submittedName>
        <fullName evidence="1">Uncharacterized protein</fullName>
    </submittedName>
</protein>